<evidence type="ECO:0000313" key="1">
    <source>
        <dbReference type="EMBL" id="PIK52631.1"/>
    </source>
</evidence>
<comment type="caution">
    <text evidence="1">The sequence shown here is derived from an EMBL/GenBank/DDBJ whole genome shotgun (WGS) entry which is preliminary data.</text>
</comment>
<evidence type="ECO:0000313" key="2">
    <source>
        <dbReference type="Proteomes" id="UP000230750"/>
    </source>
</evidence>
<dbReference type="Proteomes" id="UP000230750">
    <property type="component" value="Unassembled WGS sequence"/>
</dbReference>
<organism evidence="1 2">
    <name type="scientific">Stichopus japonicus</name>
    <name type="common">Sea cucumber</name>
    <dbReference type="NCBI Taxonomy" id="307972"/>
    <lineage>
        <taxon>Eukaryota</taxon>
        <taxon>Metazoa</taxon>
        <taxon>Echinodermata</taxon>
        <taxon>Eleutherozoa</taxon>
        <taxon>Echinozoa</taxon>
        <taxon>Holothuroidea</taxon>
        <taxon>Aspidochirotacea</taxon>
        <taxon>Aspidochirotida</taxon>
        <taxon>Stichopodidae</taxon>
        <taxon>Apostichopus</taxon>
    </lineage>
</organism>
<dbReference type="AlphaFoldDB" id="A0A2G8KXB5"/>
<accession>A0A2G8KXB5</accession>
<name>A0A2G8KXB5_STIJA</name>
<feature type="non-terminal residue" evidence="1">
    <location>
        <position position="256"/>
    </location>
</feature>
<keyword evidence="2" id="KW-1185">Reference proteome</keyword>
<proteinExistence type="predicted"/>
<dbReference type="EMBL" id="MRZV01000320">
    <property type="protein sequence ID" value="PIK52631.1"/>
    <property type="molecule type" value="Genomic_DNA"/>
</dbReference>
<reference evidence="1 2" key="1">
    <citation type="journal article" date="2017" name="PLoS Biol.">
        <title>The sea cucumber genome provides insights into morphological evolution and visceral regeneration.</title>
        <authorList>
            <person name="Zhang X."/>
            <person name="Sun L."/>
            <person name="Yuan J."/>
            <person name="Sun Y."/>
            <person name="Gao Y."/>
            <person name="Zhang L."/>
            <person name="Li S."/>
            <person name="Dai H."/>
            <person name="Hamel J.F."/>
            <person name="Liu C."/>
            <person name="Yu Y."/>
            <person name="Liu S."/>
            <person name="Lin W."/>
            <person name="Guo K."/>
            <person name="Jin S."/>
            <person name="Xu P."/>
            <person name="Storey K.B."/>
            <person name="Huan P."/>
            <person name="Zhang T."/>
            <person name="Zhou Y."/>
            <person name="Zhang J."/>
            <person name="Lin C."/>
            <person name="Li X."/>
            <person name="Xing L."/>
            <person name="Huo D."/>
            <person name="Sun M."/>
            <person name="Wang L."/>
            <person name="Mercier A."/>
            <person name="Li F."/>
            <person name="Yang H."/>
            <person name="Xiang J."/>
        </authorList>
    </citation>
    <scope>NUCLEOTIDE SEQUENCE [LARGE SCALE GENOMIC DNA]</scope>
    <source>
        <strain evidence="1">Shaxun</strain>
        <tissue evidence="1">Muscle</tissue>
    </source>
</reference>
<gene>
    <name evidence="1" type="ORF">BSL78_10491</name>
</gene>
<protein>
    <submittedName>
        <fullName evidence="1">Uncharacterized protein</fullName>
    </submittedName>
</protein>
<sequence length="256" mass="28727">MAAKHVEETAKKNYTGFGRFKAKLGDILTKDSILQLATFFGYPPAQIDLLQNEISRNHFMIRYMEERGQITETDISTLLYALKVLNLHEIQKKAQTLFELHTGKRCTGNDQSMQQPEDLNFGKLDLGSNESFTSDFTILGLASFSSADQHSITLENGKLVPVSSTLEDLQINTNNGKEFTQDQVIGILLFAQQCKRLKKLSFIDCLLPLSLLVGSLSPITKLRNIQVSWTPTEHGFHLDSSRGKWVSNSKEATTLE</sequence>